<dbReference type="InterPro" id="IPR019557">
    <property type="entry name" value="AminoTfrase-like_pln_mobile"/>
</dbReference>
<name>A0AAE1QY73_9SOLA</name>
<dbReference type="Proteomes" id="UP001291623">
    <property type="component" value="Unassembled WGS sequence"/>
</dbReference>
<comment type="caution">
    <text evidence="3">The sequence shown here is derived from an EMBL/GenBank/DDBJ whole genome shotgun (WGS) entry which is preliminary data.</text>
</comment>
<feature type="region of interest" description="Disordered" evidence="1">
    <location>
        <begin position="304"/>
        <end position="329"/>
    </location>
</feature>
<evidence type="ECO:0000313" key="4">
    <source>
        <dbReference type="Proteomes" id="UP001291623"/>
    </source>
</evidence>
<evidence type="ECO:0000256" key="1">
    <source>
        <dbReference type="SAM" id="MobiDB-lite"/>
    </source>
</evidence>
<dbReference type="EMBL" id="JAVYJV010000021">
    <property type="protein sequence ID" value="KAK4341840.1"/>
    <property type="molecule type" value="Genomic_DNA"/>
</dbReference>
<dbReference type="AlphaFoldDB" id="A0AAE1QY73"/>
<keyword evidence="4" id="KW-1185">Reference proteome</keyword>
<evidence type="ECO:0000313" key="3">
    <source>
        <dbReference type="EMBL" id="KAK4341840.1"/>
    </source>
</evidence>
<organism evidence="3 4">
    <name type="scientific">Anisodus tanguticus</name>
    <dbReference type="NCBI Taxonomy" id="243964"/>
    <lineage>
        <taxon>Eukaryota</taxon>
        <taxon>Viridiplantae</taxon>
        <taxon>Streptophyta</taxon>
        <taxon>Embryophyta</taxon>
        <taxon>Tracheophyta</taxon>
        <taxon>Spermatophyta</taxon>
        <taxon>Magnoliopsida</taxon>
        <taxon>eudicotyledons</taxon>
        <taxon>Gunneridae</taxon>
        <taxon>Pentapetalae</taxon>
        <taxon>asterids</taxon>
        <taxon>lamiids</taxon>
        <taxon>Solanales</taxon>
        <taxon>Solanaceae</taxon>
        <taxon>Solanoideae</taxon>
        <taxon>Hyoscyameae</taxon>
        <taxon>Anisodus</taxon>
    </lineage>
</organism>
<dbReference type="Pfam" id="PF10536">
    <property type="entry name" value="PMD"/>
    <property type="match status" value="1"/>
</dbReference>
<feature type="domain" description="Aminotransferase-like plant mobile" evidence="2">
    <location>
        <begin position="34"/>
        <end position="99"/>
    </location>
</feature>
<evidence type="ECO:0000259" key="2">
    <source>
        <dbReference type="Pfam" id="PF10536"/>
    </source>
</evidence>
<reference evidence="3" key="1">
    <citation type="submission" date="2023-12" db="EMBL/GenBank/DDBJ databases">
        <title>Genome assembly of Anisodus tanguticus.</title>
        <authorList>
            <person name="Wang Y.-J."/>
        </authorList>
    </citation>
    <scope>NUCLEOTIDE SEQUENCE</scope>
    <source>
        <strain evidence="3">KB-2021</strain>
        <tissue evidence="3">Leaf</tissue>
    </source>
</reference>
<gene>
    <name evidence="3" type="ORF">RND71_037656</name>
</gene>
<sequence>MVNTSKDAAMEEREEFMVSPIDDDESSNSRWIEDESNPIIRAPLHFVQLWAWERFPNLQPKASIVNSGEPRVARWQKNSITHIEYQCNLDSIKMCLVVWIMLGEIMTDRLKMLNSMYLPGYSESDVSKRYLEWWNNQNVGNIQDCEMRVIKSSSDDDNLPISEFSRRRKLKKKEITVVTGNQEPLRSTQSKSSSALNDGTATAKETLMESKLLSGKLETSNGKSEESDEDDPSVVKEMVSLESKYNNDKGGCKLNLPDSLELASGGPNANQSEGRYAKFSSSTPAKMHLQMSKDSVEAPKVNTNGINRTEGMDMGNMNTHEKGSSRFELKDIPKLEMRLRNLESIIARKVPRVRTK</sequence>
<accession>A0AAE1QY73</accession>
<feature type="region of interest" description="Disordered" evidence="1">
    <location>
        <begin position="175"/>
        <end position="234"/>
    </location>
</feature>
<proteinExistence type="predicted"/>
<feature type="compositionally biased region" description="Polar residues" evidence="1">
    <location>
        <begin position="178"/>
        <end position="200"/>
    </location>
</feature>
<feature type="compositionally biased region" description="Basic and acidic residues" evidence="1">
    <location>
        <begin position="319"/>
        <end position="329"/>
    </location>
</feature>
<protein>
    <recommendedName>
        <fullName evidence="2">Aminotransferase-like plant mobile domain-containing protein</fullName>
    </recommendedName>
</protein>